<accession>A0A2T3AHT2</accession>
<dbReference type="AlphaFoldDB" id="A0A2T3AHT2"/>
<feature type="compositionally biased region" description="Pro residues" evidence="1">
    <location>
        <begin position="1"/>
        <end position="10"/>
    </location>
</feature>
<proteinExistence type="predicted"/>
<evidence type="ECO:0000256" key="1">
    <source>
        <dbReference type="SAM" id="MobiDB-lite"/>
    </source>
</evidence>
<dbReference type="Proteomes" id="UP000241462">
    <property type="component" value="Unassembled WGS sequence"/>
</dbReference>
<protein>
    <submittedName>
        <fullName evidence="2">Uncharacterized protein</fullName>
    </submittedName>
</protein>
<evidence type="ECO:0000313" key="2">
    <source>
        <dbReference type="EMBL" id="PSR98950.1"/>
    </source>
</evidence>
<keyword evidence="3" id="KW-1185">Reference proteome</keyword>
<name>A0A2T3AHT2_9PEZI</name>
<dbReference type="EMBL" id="KZ678387">
    <property type="protein sequence ID" value="PSR98950.1"/>
    <property type="molecule type" value="Genomic_DNA"/>
</dbReference>
<dbReference type="InParanoid" id="A0A2T3AHT2"/>
<reference evidence="2 3" key="1">
    <citation type="journal article" date="2018" name="Mycol. Prog.">
        <title>Coniella lustricola, a new species from submerged detritus.</title>
        <authorList>
            <person name="Raudabaugh D.B."/>
            <person name="Iturriaga T."/>
            <person name="Carver A."/>
            <person name="Mondo S."/>
            <person name="Pangilinan J."/>
            <person name="Lipzen A."/>
            <person name="He G."/>
            <person name="Amirebrahimi M."/>
            <person name="Grigoriev I.V."/>
            <person name="Miller A.N."/>
        </authorList>
    </citation>
    <scope>NUCLEOTIDE SEQUENCE [LARGE SCALE GENOMIC DNA]</scope>
    <source>
        <strain evidence="2 3">B22-T-1</strain>
    </source>
</reference>
<evidence type="ECO:0000313" key="3">
    <source>
        <dbReference type="Proteomes" id="UP000241462"/>
    </source>
</evidence>
<feature type="region of interest" description="Disordered" evidence="1">
    <location>
        <begin position="1"/>
        <end position="35"/>
    </location>
</feature>
<gene>
    <name evidence="2" type="ORF">BD289DRAFT_424793</name>
</gene>
<organism evidence="2 3">
    <name type="scientific">Coniella lustricola</name>
    <dbReference type="NCBI Taxonomy" id="2025994"/>
    <lineage>
        <taxon>Eukaryota</taxon>
        <taxon>Fungi</taxon>
        <taxon>Dikarya</taxon>
        <taxon>Ascomycota</taxon>
        <taxon>Pezizomycotina</taxon>
        <taxon>Sordariomycetes</taxon>
        <taxon>Sordariomycetidae</taxon>
        <taxon>Diaporthales</taxon>
        <taxon>Schizoparmaceae</taxon>
        <taxon>Coniella</taxon>
    </lineage>
</organism>
<sequence length="169" mass="18986">MEKYPKQPPPPKKKPAQCSTAVSTRWVPPTDQPARRPAQCLKRCTSCVIAWIAPPPARGRPPILRTMHSICSSVQPSWHSKYKGSIGTLGQFDRKAWMLHGRPERERQESEKLEWMIHDVSRSPVEGPAGGPEPGRLANVRDCTSYRPCCAKNTLRIKYSTLRYAGLAV</sequence>